<dbReference type="EMBL" id="DTIB01000078">
    <property type="protein sequence ID" value="HGB25113.1"/>
    <property type="molecule type" value="Genomic_DNA"/>
</dbReference>
<organism evidence="3">
    <name type="scientific">Thermofilum pendens</name>
    <dbReference type="NCBI Taxonomy" id="2269"/>
    <lineage>
        <taxon>Archaea</taxon>
        <taxon>Thermoproteota</taxon>
        <taxon>Thermoprotei</taxon>
        <taxon>Thermofilales</taxon>
        <taxon>Thermofilaceae</taxon>
        <taxon>Thermofilum</taxon>
    </lineage>
</organism>
<dbReference type="PANTHER" id="PTHR45947:SF3">
    <property type="entry name" value="SULFOQUINOVOSYL TRANSFERASE SQD2"/>
    <property type="match status" value="1"/>
</dbReference>
<feature type="domain" description="Glycosyltransferase subfamily 4-like N-terminal" evidence="2">
    <location>
        <begin position="16"/>
        <end position="168"/>
    </location>
</feature>
<dbReference type="Pfam" id="PF00534">
    <property type="entry name" value="Glycos_transf_1"/>
    <property type="match status" value="1"/>
</dbReference>
<dbReference type="Pfam" id="PF13439">
    <property type="entry name" value="Glyco_transf_4"/>
    <property type="match status" value="1"/>
</dbReference>
<dbReference type="AlphaFoldDB" id="A0A7C3SL20"/>
<reference evidence="3" key="1">
    <citation type="journal article" date="2020" name="mSystems">
        <title>Genome- and Community-Level Interaction Insights into Carbon Utilization and Element Cycling Functions of Hydrothermarchaeota in Hydrothermal Sediment.</title>
        <authorList>
            <person name="Zhou Z."/>
            <person name="Liu Y."/>
            <person name="Xu W."/>
            <person name="Pan J."/>
            <person name="Luo Z.H."/>
            <person name="Li M."/>
        </authorList>
    </citation>
    <scope>NUCLEOTIDE SEQUENCE [LARGE SCALE GENOMIC DNA]</scope>
    <source>
        <strain evidence="3">SpSt-8</strain>
    </source>
</reference>
<dbReference type="GO" id="GO:0016758">
    <property type="term" value="F:hexosyltransferase activity"/>
    <property type="evidence" value="ECO:0007669"/>
    <property type="project" value="TreeGrafter"/>
</dbReference>
<dbReference type="SUPFAM" id="SSF53756">
    <property type="entry name" value="UDP-Glycosyltransferase/glycogen phosphorylase"/>
    <property type="match status" value="1"/>
</dbReference>
<evidence type="ECO:0000259" key="2">
    <source>
        <dbReference type="Pfam" id="PF13439"/>
    </source>
</evidence>
<evidence type="ECO:0000259" key="1">
    <source>
        <dbReference type="Pfam" id="PF00534"/>
    </source>
</evidence>
<feature type="domain" description="Glycosyl transferase family 1" evidence="1">
    <location>
        <begin position="177"/>
        <end position="340"/>
    </location>
</feature>
<dbReference type="PANTHER" id="PTHR45947">
    <property type="entry name" value="SULFOQUINOVOSYL TRANSFERASE SQD2"/>
    <property type="match status" value="1"/>
</dbReference>
<name>A0A7C3SL20_THEPE</name>
<sequence>MKVVLLSSSSHALPQELARVLTEEGVECVVLALRAPSLEDLLCPGYGGSVVTVEGSKDKVKNLSALMFRVSELAIVGESLVHAFGLWPFGVCASLVRSLAFVPYLLSVGSEVSWYAKLEAARGLSEAVLRGAYRVLVPTKTLSRELRRGFRIGRRLVEVVPCSIGLERFVSPPEGSRKRLGVGEDDLVFLYVGETWYTSGLEQLLLAFKRVSTEVSNAKLLIATPGVAREVKSTVRRMGVERVVVAECVPELELPHYYAACDAFVYVNPSDLVGRRVLEAMACGRPVVAVRGGAAEEYVRESGGGLVVKPFDVRGLASSMLKLARSEEARASLGASGREWVLKLPSSRQTAKRIIRLYEKALVDSLEWAV</sequence>
<dbReference type="CDD" id="cd03801">
    <property type="entry name" value="GT4_PimA-like"/>
    <property type="match status" value="1"/>
</dbReference>
<dbReference type="InterPro" id="IPR028098">
    <property type="entry name" value="Glyco_trans_4-like_N"/>
</dbReference>
<evidence type="ECO:0000313" key="3">
    <source>
        <dbReference type="EMBL" id="HGB25113.1"/>
    </source>
</evidence>
<dbReference type="InterPro" id="IPR001296">
    <property type="entry name" value="Glyco_trans_1"/>
</dbReference>
<comment type="caution">
    <text evidence="3">The sequence shown here is derived from an EMBL/GenBank/DDBJ whole genome shotgun (WGS) entry which is preliminary data.</text>
</comment>
<keyword evidence="3" id="KW-0808">Transferase</keyword>
<gene>
    <name evidence="3" type="ORF">ENV88_03550</name>
</gene>
<accession>A0A7C3SL20</accession>
<proteinExistence type="predicted"/>
<dbReference type="InterPro" id="IPR050194">
    <property type="entry name" value="Glycosyltransferase_grp1"/>
</dbReference>
<protein>
    <submittedName>
        <fullName evidence="3">Glycosyltransferase family 1 protein</fullName>
    </submittedName>
</protein>
<dbReference type="Gene3D" id="3.40.50.2000">
    <property type="entry name" value="Glycogen Phosphorylase B"/>
    <property type="match status" value="2"/>
</dbReference>